<feature type="compositionally biased region" description="Polar residues" evidence="2">
    <location>
        <begin position="1118"/>
        <end position="1132"/>
    </location>
</feature>
<dbReference type="PANTHER" id="PTHR45653:SF7">
    <property type="entry name" value="DEDICATOR OF CYTOKINESIS PROTEIN 4"/>
    <property type="match status" value="1"/>
</dbReference>
<dbReference type="InterPro" id="IPR027357">
    <property type="entry name" value="DOCKER_dom"/>
</dbReference>
<feature type="compositionally biased region" description="Low complexity" evidence="2">
    <location>
        <begin position="1157"/>
        <end position="1170"/>
    </location>
</feature>
<dbReference type="Proteomes" id="UP000298787">
    <property type="component" value="Chromosome 22"/>
</dbReference>
<dbReference type="FunFam" id="1.25.40.410:FF:000003">
    <property type="entry name" value="Dedicator of cytokinesis protein 4"/>
    <property type="match status" value="1"/>
</dbReference>
<dbReference type="GO" id="GO:0060326">
    <property type="term" value="P:cell chemotaxis"/>
    <property type="evidence" value="ECO:0007669"/>
    <property type="project" value="TreeGrafter"/>
</dbReference>
<dbReference type="GO" id="GO:0005886">
    <property type="term" value="C:plasma membrane"/>
    <property type="evidence" value="ECO:0007669"/>
    <property type="project" value="TreeGrafter"/>
</dbReference>
<protein>
    <submittedName>
        <fullName evidence="5">Dedicator of cytokinesis protein 4</fullName>
    </submittedName>
</protein>
<dbReference type="PROSITE" id="PS51651">
    <property type="entry name" value="DOCKER"/>
    <property type="match status" value="1"/>
</dbReference>
<dbReference type="EMBL" id="CM014099">
    <property type="protein sequence ID" value="TKS90899.1"/>
    <property type="molecule type" value="Genomic_DNA"/>
</dbReference>
<dbReference type="InterPro" id="IPR026791">
    <property type="entry name" value="DOCK"/>
</dbReference>
<dbReference type="GO" id="GO:0005737">
    <property type="term" value="C:cytoplasm"/>
    <property type="evidence" value="ECO:0007669"/>
    <property type="project" value="TreeGrafter"/>
</dbReference>
<feature type="domain" description="C2 DOCK-type" evidence="3">
    <location>
        <begin position="1"/>
        <end position="137"/>
    </location>
</feature>
<dbReference type="Gene3D" id="1.20.58.740">
    <property type="match status" value="1"/>
</dbReference>
<reference evidence="5 6" key="1">
    <citation type="submission" date="2019-01" db="EMBL/GenBank/DDBJ databases">
        <title>Genome Assembly of Collichthys lucidus.</title>
        <authorList>
            <person name="Cai M."/>
            <person name="Xiao S."/>
        </authorList>
    </citation>
    <scope>NUCLEOTIDE SEQUENCE [LARGE SCALE GENOMIC DNA]</scope>
    <source>
        <strain evidence="5">JT15FE1705JMU</strain>
        <tissue evidence="5">Muscle</tissue>
    </source>
</reference>
<evidence type="ECO:0000256" key="2">
    <source>
        <dbReference type="SAM" id="MobiDB-lite"/>
    </source>
</evidence>
<dbReference type="InterPro" id="IPR035892">
    <property type="entry name" value="C2_domain_sf"/>
</dbReference>
<dbReference type="InterPro" id="IPR037014">
    <property type="entry name" value="DHR2_DOCK4"/>
</dbReference>
<dbReference type="PROSITE" id="PS51650">
    <property type="entry name" value="C2_DOCK"/>
    <property type="match status" value="1"/>
</dbReference>
<dbReference type="InterPro" id="IPR043162">
    <property type="entry name" value="DOCK_C_lobe_C"/>
</dbReference>
<feature type="compositionally biased region" description="Polar residues" evidence="2">
    <location>
        <begin position="1203"/>
        <end position="1214"/>
    </location>
</feature>
<dbReference type="Gene3D" id="2.60.40.150">
    <property type="entry name" value="C2 domain"/>
    <property type="match status" value="1"/>
</dbReference>
<dbReference type="GO" id="GO:0031267">
    <property type="term" value="F:small GTPase binding"/>
    <property type="evidence" value="ECO:0007669"/>
    <property type="project" value="TreeGrafter"/>
</dbReference>
<dbReference type="Pfam" id="PF23554">
    <property type="entry name" value="TPR_DOCK"/>
    <property type="match status" value="1"/>
</dbReference>
<dbReference type="Gene3D" id="1.25.40.410">
    <property type="match status" value="1"/>
</dbReference>
<dbReference type="GO" id="GO:0005096">
    <property type="term" value="F:GTPase activator activity"/>
    <property type="evidence" value="ECO:0007669"/>
    <property type="project" value="InterPro"/>
</dbReference>
<dbReference type="InterPro" id="IPR046770">
    <property type="entry name" value="DOCKER_Lobe_B"/>
</dbReference>
<dbReference type="InterPro" id="IPR027007">
    <property type="entry name" value="C2_DOCK-type_domain"/>
</dbReference>
<sequence>MDTDVLTERQRSHVAAGSGEPGGDEYHSLVLYHNNPPAGRSRSSCPSRLTCFGGPTSAKDKGEKKLFGYSFVPLMQEDGRTLPDGTHELIIHKCEENTSLADCSRYLKQPFSKANLPSNNQTLKGTKESFWITSFLCSTKLTQNGDMLDLLKWRAHPERINDSLSKLKEIDGSEIVKFLQDTLDTLFGILDESSQRYGLKVFDSLVHIINLLQDSKFQHFKPVMDTYIESHFAGALSYSEYIFKYIIQSRRLFSLATRGQNEEEFRVCIHELFMSIRFFLSQENKGTSPVAQTQAVFLRTFPAIYGELLKIFTVREVAGFVRETLGSLPTTIHADCPLEAVKLQCIAKTVESQLYINPESRCILLPVVLRVLQAHMQEQRDLEPVVSEEVELIVESLLGVLLRTILEISNRPQSAGPAMRLQFQDVTGEFVACLLALLRQMSDRHYQQLLQAFSSKDNLRDFLLQIFTVFRILIRPEMFPKDWTVMRLVTNNVIITTVLYLSDALRKNFLNDKFDYKVWDSYFYLSVIFINQPCLQLESFSPSKRKKILEKYGDMRVMMGCEIFSMWQNLGEHKLNFIPAMIGPFLEVTLVPQPDLRNVMIPIFHDMMDWEQRRSGNFKQVEAKLIDKLDSLMSEGKGDETYRELFNSILLKKIERETWRESGISLIATVTRLMERLLDYRDCMKLGEVDGKKIGCTVSLLNFYKTELNKEEMYIRYIHKLYDLHLKAQNYTEASYTLLLYDELLEWSDRPLREFLNYPMQSEWQRKEYLHLTIVQNFDRGKCWENGIILCRELADQYESYYDYRNLSKMRMMEASLYDKIMDQQRLEPEFFRVGFYGKKFPFFLRNKEFVCRGHDYERLEAFQQRMLNEFPHAIAMQHVNQPDQTIYQADAQYLQIYAVTPIPESQDVLQRDGVPDNIKSFYKFNHIWRFRYDRPFHKGTKDKENEFKSLWVERTTLTLVQSLPGISRWFEVDKRELVEVSPLENAIEVIENKNLQLRTLITQCQSRQMQNINPLTMCLNGVIDAAVNGGLARYQEAFFVKDYIMNHPEDGDKIGRLRELMFEQAHILEYGLAVHEKFVPQDMRPLHKKLVDQFHLMKSSLGIQEFPAYVRASPVHFTNGSPRTCRNSVPNIISPDGGRGVARRSPLSYPAVNRYSSSSLSSQASNEVSNITGQSESSDEVFNMQPSPSTSSLSSNHSASPNVTSSAPSSARGSPQMAEKHKHSRENACLSPRERPVSAIFPNPLDPAQRAPPHQIGDTTLPRSDPNLSAPDKVRPTPSSWSLDSVKEGAPSFSDSFGKLLCPPVPPRPPYSVPVSTSRGGNGSGLTPKEFRQ</sequence>
<evidence type="ECO:0000313" key="5">
    <source>
        <dbReference type="EMBL" id="TKS90899.1"/>
    </source>
</evidence>
<dbReference type="GO" id="GO:0005085">
    <property type="term" value="F:guanyl-nucleotide exchange factor activity"/>
    <property type="evidence" value="ECO:0007669"/>
    <property type="project" value="InterPro"/>
</dbReference>
<evidence type="ECO:0000256" key="1">
    <source>
        <dbReference type="PROSITE-ProRule" id="PRU00983"/>
    </source>
</evidence>
<dbReference type="InterPro" id="IPR056372">
    <property type="entry name" value="TPR_DOCK"/>
</dbReference>
<dbReference type="PANTHER" id="PTHR45653">
    <property type="entry name" value="DEDICATOR OF CYTOKINESIS"/>
    <property type="match status" value="1"/>
</dbReference>
<dbReference type="CDD" id="cd11705">
    <property type="entry name" value="DHR2_DOCK4"/>
    <property type="match status" value="1"/>
</dbReference>
<organism evidence="5 6">
    <name type="scientific">Collichthys lucidus</name>
    <name type="common">Big head croaker</name>
    <name type="synonym">Sciaena lucida</name>
    <dbReference type="NCBI Taxonomy" id="240159"/>
    <lineage>
        <taxon>Eukaryota</taxon>
        <taxon>Metazoa</taxon>
        <taxon>Chordata</taxon>
        <taxon>Craniata</taxon>
        <taxon>Vertebrata</taxon>
        <taxon>Euteleostomi</taxon>
        <taxon>Actinopterygii</taxon>
        <taxon>Neopterygii</taxon>
        <taxon>Teleostei</taxon>
        <taxon>Neoteleostei</taxon>
        <taxon>Acanthomorphata</taxon>
        <taxon>Eupercaria</taxon>
        <taxon>Sciaenidae</taxon>
        <taxon>Collichthys</taxon>
    </lineage>
</organism>
<dbReference type="InterPro" id="IPR046773">
    <property type="entry name" value="DOCKER_Lobe_C"/>
</dbReference>
<dbReference type="Pfam" id="PF20422">
    <property type="entry name" value="DHR-2_Lobe_B"/>
    <property type="match status" value="1"/>
</dbReference>
<dbReference type="STRING" id="240159.A0A4U5VR43"/>
<comment type="similarity">
    <text evidence="1">Belongs to the DOCK family.</text>
</comment>
<evidence type="ECO:0000313" key="6">
    <source>
        <dbReference type="Proteomes" id="UP000298787"/>
    </source>
</evidence>
<feature type="region of interest" description="Disordered" evidence="2">
    <location>
        <begin position="1"/>
        <end position="27"/>
    </location>
</feature>
<dbReference type="Pfam" id="PF20421">
    <property type="entry name" value="DHR-2_Lobe_C"/>
    <property type="match status" value="1"/>
</dbReference>
<evidence type="ECO:0000259" key="3">
    <source>
        <dbReference type="PROSITE" id="PS51650"/>
    </source>
</evidence>
<keyword evidence="6" id="KW-1185">Reference proteome</keyword>
<feature type="compositionally biased region" description="Basic and acidic residues" evidence="2">
    <location>
        <begin position="1"/>
        <end position="11"/>
    </location>
</feature>
<feature type="compositionally biased region" description="Pro residues" evidence="2">
    <location>
        <begin position="1304"/>
        <end position="1313"/>
    </location>
</feature>
<feature type="domain" description="DOCKER" evidence="4">
    <location>
        <begin position="705"/>
        <end position="1111"/>
    </location>
</feature>
<gene>
    <name evidence="5" type="ORF">D9C73_025032</name>
</gene>
<dbReference type="Pfam" id="PF14429">
    <property type="entry name" value="DOCK-C2"/>
    <property type="match status" value="1"/>
</dbReference>
<feature type="region of interest" description="Disordered" evidence="2">
    <location>
        <begin position="1118"/>
        <end position="1334"/>
    </location>
</feature>
<accession>A0A4U5VR43</accession>
<feature type="compositionally biased region" description="Low complexity" evidence="2">
    <location>
        <begin position="1187"/>
        <end position="1202"/>
    </location>
</feature>
<name>A0A4U5VR43_COLLU</name>
<dbReference type="GO" id="GO:0007264">
    <property type="term" value="P:small GTPase-mediated signal transduction"/>
    <property type="evidence" value="ECO:0007669"/>
    <property type="project" value="InterPro"/>
</dbReference>
<evidence type="ECO:0000259" key="4">
    <source>
        <dbReference type="PROSITE" id="PS51651"/>
    </source>
</evidence>
<proteinExistence type="inferred from homology"/>
<dbReference type="InterPro" id="IPR043161">
    <property type="entry name" value="DOCK_C_lobe_A"/>
</dbReference>